<accession>A0A484LT23</accession>
<name>A0A484LT23_9ASTE</name>
<sequence>MVTVKADTNGRDEFELWLIISLNTNFSGPWTYFKRSGLRPHSTMIRKSSNGERCEWQLGFFNDSDH</sequence>
<dbReference type="Proteomes" id="UP000595140">
    <property type="component" value="Unassembled WGS sequence"/>
</dbReference>
<evidence type="ECO:0000313" key="1">
    <source>
        <dbReference type="EMBL" id="VFQ79126.1"/>
    </source>
</evidence>
<dbReference type="AlphaFoldDB" id="A0A484LT23"/>
<dbReference type="EMBL" id="OOIL02001901">
    <property type="protein sequence ID" value="VFQ79126.1"/>
    <property type="molecule type" value="Genomic_DNA"/>
</dbReference>
<protein>
    <submittedName>
        <fullName evidence="1">Uncharacterized protein</fullName>
    </submittedName>
</protein>
<proteinExistence type="predicted"/>
<evidence type="ECO:0000313" key="2">
    <source>
        <dbReference type="Proteomes" id="UP000595140"/>
    </source>
</evidence>
<gene>
    <name evidence="1" type="ORF">CCAM_LOCUS20902</name>
</gene>
<keyword evidence="2" id="KW-1185">Reference proteome</keyword>
<organism evidence="1 2">
    <name type="scientific">Cuscuta campestris</name>
    <dbReference type="NCBI Taxonomy" id="132261"/>
    <lineage>
        <taxon>Eukaryota</taxon>
        <taxon>Viridiplantae</taxon>
        <taxon>Streptophyta</taxon>
        <taxon>Embryophyta</taxon>
        <taxon>Tracheophyta</taxon>
        <taxon>Spermatophyta</taxon>
        <taxon>Magnoliopsida</taxon>
        <taxon>eudicotyledons</taxon>
        <taxon>Gunneridae</taxon>
        <taxon>Pentapetalae</taxon>
        <taxon>asterids</taxon>
        <taxon>lamiids</taxon>
        <taxon>Solanales</taxon>
        <taxon>Convolvulaceae</taxon>
        <taxon>Cuscuteae</taxon>
        <taxon>Cuscuta</taxon>
        <taxon>Cuscuta subgen. Grammica</taxon>
        <taxon>Cuscuta sect. Cleistogrammica</taxon>
    </lineage>
</organism>
<reference evidence="1 2" key="1">
    <citation type="submission" date="2018-04" db="EMBL/GenBank/DDBJ databases">
        <authorList>
            <person name="Vogel A."/>
        </authorList>
    </citation>
    <scope>NUCLEOTIDE SEQUENCE [LARGE SCALE GENOMIC DNA]</scope>
</reference>